<evidence type="ECO:0000313" key="2">
    <source>
        <dbReference type="EMBL" id="MBB6449055.1"/>
    </source>
</evidence>
<evidence type="ECO:0000256" key="1">
    <source>
        <dbReference type="SAM" id="Phobius"/>
    </source>
</evidence>
<accession>A0A841PY66</accession>
<dbReference type="InterPro" id="IPR014231">
    <property type="entry name" value="Spore_YpjB"/>
</dbReference>
<keyword evidence="1" id="KW-1133">Transmembrane helix</keyword>
<evidence type="ECO:0000313" key="3">
    <source>
        <dbReference type="Proteomes" id="UP000568839"/>
    </source>
</evidence>
<dbReference type="Proteomes" id="UP000568839">
    <property type="component" value="Unassembled WGS sequence"/>
</dbReference>
<protein>
    <submittedName>
        <fullName evidence="2">Sporulation protein YpjB</fullName>
    </submittedName>
</protein>
<comment type="caution">
    <text evidence="2">The sequence shown here is derived from an EMBL/GenBank/DDBJ whole genome shotgun (WGS) entry which is preliminary data.</text>
</comment>
<gene>
    <name evidence="2" type="ORF">HNR44_001004</name>
</gene>
<proteinExistence type="predicted"/>
<organism evidence="2 3">
    <name type="scientific">Geomicrobium halophilum</name>
    <dbReference type="NCBI Taxonomy" id="549000"/>
    <lineage>
        <taxon>Bacteria</taxon>
        <taxon>Bacillati</taxon>
        <taxon>Bacillota</taxon>
        <taxon>Bacilli</taxon>
        <taxon>Bacillales</taxon>
        <taxon>Geomicrobium</taxon>
    </lineage>
</organism>
<keyword evidence="1" id="KW-0812">Transmembrane</keyword>
<dbReference type="RefSeq" id="WP_184402982.1">
    <property type="nucleotide sequence ID" value="NZ_JACHHJ010000001.1"/>
</dbReference>
<name>A0A841PY66_9BACL</name>
<sequence length="260" mass="30282">MRGWLILVMAIIFLIGLAADQEEREEEVWAHIDAEAGEILQLVQSGKYEDGRARLRALTDELTSANYQVMDLDVHDMGTIIMSYERLLGALTEASMEHDERVREAMRFHYVVDAVMHTERPKWKETENDVKEQLQELRESASEGGASFQHAWNEWKRTFEMIYPAATLKLSLPEREELRSLVNFMSEHSHRLKDENEARPFFDALEFEIDRLYDGEMNENDPSLMIVIAIISGSILLSLSYAGWKKYQGEKKRARARRER</sequence>
<keyword evidence="3" id="KW-1185">Reference proteome</keyword>
<reference evidence="2 3" key="1">
    <citation type="submission" date="2020-08" db="EMBL/GenBank/DDBJ databases">
        <title>Genomic Encyclopedia of Type Strains, Phase IV (KMG-IV): sequencing the most valuable type-strain genomes for metagenomic binning, comparative biology and taxonomic classification.</title>
        <authorList>
            <person name="Goeker M."/>
        </authorList>
    </citation>
    <scope>NUCLEOTIDE SEQUENCE [LARGE SCALE GENOMIC DNA]</scope>
    <source>
        <strain evidence="2 3">DSM 21769</strain>
    </source>
</reference>
<feature type="transmembrane region" description="Helical" evidence="1">
    <location>
        <begin position="224"/>
        <end position="244"/>
    </location>
</feature>
<dbReference type="AlphaFoldDB" id="A0A841PY66"/>
<dbReference type="Pfam" id="PF09577">
    <property type="entry name" value="Spore_YpjB"/>
    <property type="match status" value="1"/>
</dbReference>
<keyword evidence="1" id="KW-0472">Membrane</keyword>
<dbReference type="EMBL" id="JACHHJ010000001">
    <property type="protein sequence ID" value="MBB6449055.1"/>
    <property type="molecule type" value="Genomic_DNA"/>
</dbReference>